<evidence type="ECO:0000256" key="4">
    <source>
        <dbReference type="ARBA" id="ARBA00023136"/>
    </source>
</evidence>
<evidence type="ECO:0000256" key="3">
    <source>
        <dbReference type="ARBA" id="ARBA00022989"/>
    </source>
</evidence>
<dbReference type="InterPro" id="IPR001590">
    <property type="entry name" value="Peptidase_M12B"/>
</dbReference>
<feature type="compositionally biased region" description="Pro residues" evidence="8">
    <location>
        <begin position="914"/>
        <end position="930"/>
    </location>
</feature>
<feature type="binding site" evidence="7">
    <location>
        <position position="283"/>
    </location>
    <ligand>
        <name>Zn(2+)</name>
        <dbReference type="ChEBI" id="CHEBI:29105"/>
        <note>catalytic</note>
    </ligand>
</feature>
<keyword evidence="3 9" id="KW-1133">Transmembrane helix</keyword>
<dbReference type="PROSITE" id="PS50026">
    <property type="entry name" value="EGF_3"/>
    <property type="match status" value="1"/>
</dbReference>
<dbReference type="Gene3D" id="4.10.70.10">
    <property type="entry name" value="Disintegrin domain"/>
    <property type="match status" value="1"/>
</dbReference>
<dbReference type="Pfam" id="PF01421">
    <property type="entry name" value="Reprolysin"/>
    <property type="match status" value="1"/>
</dbReference>
<dbReference type="SUPFAM" id="SSF55486">
    <property type="entry name" value="Metalloproteases ('zincins'), catalytic domain"/>
    <property type="match status" value="1"/>
</dbReference>
<feature type="compositionally biased region" description="Pro residues" evidence="8">
    <location>
        <begin position="805"/>
        <end position="814"/>
    </location>
</feature>
<evidence type="ECO:0000313" key="14">
    <source>
        <dbReference type="Proteomes" id="UP001148018"/>
    </source>
</evidence>
<feature type="compositionally biased region" description="Low complexity" evidence="8">
    <location>
        <begin position="719"/>
        <end position="738"/>
    </location>
</feature>
<dbReference type="InterPro" id="IPR034027">
    <property type="entry name" value="Reprolysin_adamalysin"/>
</dbReference>
<evidence type="ECO:0000256" key="6">
    <source>
        <dbReference type="PROSITE-ProRule" id="PRU00076"/>
    </source>
</evidence>
<feature type="active site" evidence="7">
    <location>
        <position position="280"/>
    </location>
</feature>
<dbReference type="GO" id="GO:0006954">
    <property type="term" value="P:inflammatory response"/>
    <property type="evidence" value="ECO:0007669"/>
    <property type="project" value="TreeGrafter"/>
</dbReference>
<feature type="domain" description="EGF-like" evidence="10">
    <location>
        <begin position="551"/>
        <end position="583"/>
    </location>
</feature>
<dbReference type="PANTHER" id="PTHR11905">
    <property type="entry name" value="ADAM A DISINTEGRIN AND METALLOPROTEASE DOMAIN"/>
    <property type="match status" value="1"/>
</dbReference>
<dbReference type="GO" id="GO:0002693">
    <property type="term" value="P:positive regulation of cellular extravasation"/>
    <property type="evidence" value="ECO:0007669"/>
    <property type="project" value="TreeGrafter"/>
</dbReference>
<feature type="domain" description="Peptidase M12B" evidence="12">
    <location>
        <begin position="196"/>
        <end position="334"/>
    </location>
</feature>
<feature type="disulfide bond" evidence="6">
    <location>
        <begin position="573"/>
        <end position="582"/>
    </location>
</feature>
<keyword evidence="7" id="KW-0479">Metal-binding</keyword>
<dbReference type="GO" id="GO:0046872">
    <property type="term" value="F:metal ion binding"/>
    <property type="evidence" value="ECO:0007669"/>
    <property type="project" value="UniProtKB-KW"/>
</dbReference>
<dbReference type="GO" id="GO:0051044">
    <property type="term" value="P:positive regulation of membrane protein ectodomain proteolysis"/>
    <property type="evidence" value="ECO:0007669"/>
    <property type="project" value="TreeGrafter"/>
</dbReference>
<keyword evidence="6" id="KW-0245">EGF-like domain</keyword>
<evidence type="ECO:0000256" key="9">
    <source>
        <dbReference type="SAM" id="Phobius"/>
    </source>
</evidence>
<comment type="caution">
    <text evidence="13">The sequence shown here is derived from an EMBL/GenBank/DDBJ whole genome shotgun (WGS) entry which is preliminary data.</text>
</comment>
<dbReference type="PROSITE" id="PS50215">
    <property type="entry name" value="ADAM_MEPRO"/>
    <property type="match status" value="1"/>
</dbReference>
<feature type="compositionally biased region" description="Pro residues" evidence="8">
    <location>
        <begin position="771"/>
        <end position="780"/>
    </location>
</feature>
<feature type="binding site" evidence="7">
    <location>
        <position position="289"/>
    </location>
    <ligand>
        <name>Zn(2+)</name>
        <dbReference type="ChEBI" id="CHEBI:29105"/>
        <note>catalytic</note>
    </ligand>
</feature>
<dbReference type="GO" id="GO:0050839">
    <property type="term" value="F:cell adhesion molecule binding"/>
    <property type="evidence" value="ECO:0007669"/>
    <property type="project" value="TreeGrafter"/>
</dbReference>
<feature type="binding site" evidence="7">
    <location>
        <position position="279"/>
    </location>
    <ligand>
        <name>Zn(2+)</name>
        <dbReference type="ChEBI" id="CHEBI:29105"/>
        <note>catalytic</note>
    </ligand>
</feature>
<dbReference type="SMART" id="SM00608">
    <property type="entry name" value="ACR"/>
    <property type="match status" value="1"/>
</dbReference>
<feature type="compositionally biased region" description="Pro residues" evidence="8">
    <location>
        <begin position="822"/>
        <end position="836"/>
    </location>
</feature>
<comment type="caution">
    <text evidence="6">Lacks conserved residue(s) required for the propagation of feature annotation.</text>
</comment>
<feature type="region of interest" description="Disordered" evidence="8">
    <location>
        <begin position="702"/>
        <end position="930"/>
    </location>
</feature>
<feature type="domain" description="Disintegrin" evidence="11">
    <location>
        <begin position="342"/>
        <end position="414"/>
    </location>
</feature>
<dbReference type="Gene3D" id="3.40.390.10">
    <property type="entry name" value="Collagenase (Catalytic Domain)"/>
    <property type="match status" value="1"/>
</dbReference>
<dbReference type="GO" id="GO:0004222">
    <property type="term" value="F:metalloendopeptidase activity"/>
    <property type="evidence" value="ECO:0007669"/>
    <property type="project" value="InterPro"/>
</dbReference>
<keyword evidence="14" id="KW-1185">Reference proteome</keyword>
<keyword evidence="5 6" id="KW-1015">Disulfide bond</keyword>
<keyword evidence="7" id="KW-0862">Zinc</keyword>
<evidence type="ECO:0000259" key="10">
    <source>
        <dbReference type="PROSITE" id="PS50026"/>
    </source>
</evidence>
<dbReference type="Pfam" id="PF01562">
    <property type="entry name" value="Pep_M12B_propep"/>
    <property type="match status" value="1"/>
</dbReference>
<feature type="compositionally biased region" description="Low complexity" evidence="8">
    <location>
        <begin position="874"/>
        <end position="898"/>
    </location>
</feature>
<organism evidence="13 14">
    <name type="scientific">Muraenolepis orangiensis</name>
    <name type="common">Patagonian moray cod</name>
    <dbReference type="NCBI Taxonomy" id="630683"/>
    <lineage>
        <taxon>Eukaryota</taxon>
        <taxon>Metazoa</taxon>
        <taxon>Chordata</taxon>
        <taxon>Craniata</taxon>
        <taxon>Vertebrata</taxon>
        <taxon>Euteleostomi</taxon>
        <taxon>Actinopterygii</taxon>
        <taxon>Neopterygii</taxon>
        <taxon>Teleostei</taxon>
        <taxon>Neoteleostei</taxon>
        <taxon>Acanthomorphata</taxon>
        <taxon>Zeiogadaria</taxon>
        <taxon>Gadariae</taxon>
        <taxon>Gadiformes</taxon>
        <taxon>Muraenolepidoidei</taxon>
        <taxon>Muraenolepididae</taxon>
        <taxon>Muraenolepis</taxon>
    </lineage>
</organism>
<evidence type="ECO:0000259" key="11">
    <source>
        <dbReference type="PROSITE" id="PS50214"/>
    </source>
</evidence>
<proteinExistence type="predicted"/>
<dbReference type="Proteomes" id="UP001148018">
    <property type="component" value="Unassembled WGS sequence"/>
</dbReference>
<comment type="subcellular location">
    <subcellularLocation>
        <location evidence="1">Membrane</location>
        <topology evidence="1">Single-pass membrane protein</topology>
    </subcellularLocation>
</comment>
<dbReference type="InterPro" id="IPR002870">
    <property type="entry name" value="Peptidase_M12B_N"/>
</dbReference>
<dbReference type="InterPro" id="IPR024079">
    <property type="entry name" value="MetalloPept_cat_dom_sf"/>
</dbReference>
<feature type="disulfide bond" evidence="6">
    <location>
        <begin position="555"/>
        <end position="565"/>
    </location>
</feature>
<feature type="compositionally biased region" description="Pro residues" evidence="8">
    <location>
        <begin position="859"/>
        <end position="873"/>
    </location>
</feature>
<dbReference type="InterPro" id="IPR001762">
    <property type="entry name" value="Disintegrin_dom"/>
</dbReference>
<dbReference type="GO" id="GO:0016020">
    <property type="term" value="C:membrane"/>
    <property type="evidence" value="ECO:0007669"/>
    <property type="project" value="UniProtKB-SubCell"/>
</dbReference>
<gene>
    <name evidence="13" type="ORF">NHX12_024999</name>
</gene>
<evidence type="ECO:0000259" key="12">
    <source>
        <dbReference type="PROSITE" id="PS50215"/>
    </source>
</evidence>
<evidence type="ECO:0000256" key="2">
    <source>
        <dbReference type="ARBA" id="ARBA00022692"/>
    </source>
</evidence>
<dbReference type="PANTHER" id="PTHR11905:SF20">
    <property type="entry name" value="DISINTEGRIN AND METALLOPROTEINASE DOMAIN-CONTAINING PROTEIN 8"/>
    <property type="match status" value="1"/>
</dbReference>
<dbReference type="AlphaFoldDB" id="A0A9Q0IRV2"/>
<keyword evidence="2 9" id="KW-0812">Transmembrane</keyword>
<evidence type="ECO:0000256" key="5">
    <source>
        <dbReference type="ARBA" id="ARBA00023157"/>
    </source>
</evidence>
<evidence type="ECO:0000256" key="8">
    <source>
        <dbReference type="SAM" id="MobiDB-lite"/>
    </source>
</evidence>
<feature type="compositionally biased region" description="Low complexity" evidence="8">
    <location>
        <begin position="837"/>
        <end position="858"/>
    </location>
</feature>
<dbReference type="PROSITE" id="PS01186">
    <property type="entry name" value="EGF_2"/>
    <property type="match status" value="1"/>
</dbReference>
<name>A0A9Q0IRV2_9TELE</name>
<dbReference type="InterPro" id="IPR006586">
    <property type="entry name" value="ADAM_Cys-rich"/>
</dbReference>
<dbReference type="PROSITE" id="PS50214">
    <property type="entry name" value="DISINTEGRIN_2"/>
    <property type="match status" value="1"/>
</dbReference>
<dbReference type="GO" id="GO:0006508">
    <property type="term" value="P:proteolysis"/>
    <property type="evidence" value="ECO:0007669"/>
    <property type="project" value="InterPro"/>
</dbReference>
<dbReference type="SMART" id="SM00050">
    <property type="entry name" value="DISIN"/>
    <property type="match status" value="1"/>
</dbReference>
<feature type="transmembrane region" description="Helical" evidence="9">
    <location>
        <begin position="595"/>
        <end position="617"/>
    </location>
</feature>
<dbReference type="EMBL" id="JANIIK010000040">
    <property type="protein sequence ID" value="KAJ3607948.1"/>
    <property type="molecule type" value="Genomic_DNA"/>
</dbReference>
<evidence type="ECO:0008006" key="15">
    <source>
        <dbReference type="Google" id="ProtNLM"/>
    </source>
</evidence>
<sequence>MLSHVERYDVMRPQRLHTRDRRSLSTDQLYPDVLGYKWTIDGMSHTIHLEKNSGLLGRSYTETHYLEDGTPVTTVGSQDHCYYQGHIEWMPQSSVSVDICRGIKGFVRARQQVYFIEPLGDSEDGDHAVSEDYEQDQDLGPKLSGLFKSRSWKSGQTPSSKKFVELVVVVDNTEYNRFGSQTRARILGAVNHIDTMWNYRNHIVMDPNSETTLDRFLLWRQTDLLSRTPHDNAQFVTGMDFEGDTVGLANKFAMCTGNSGGVNQDHHDNLIGLASTIAHEMGHNFGLSHDSPECTCRSPIGGTCVMADKLSSCSEEQLAEFLERAQPSCLSKPAHTNAIQIAPLCGNAILDPGEDCDCGTAEECVNPCCDATTCRLTVGSKCAHGECCKDCQCDLAEYCTGMSEGCPEESFVMNGKPCYNQGQGYCYNGQCPTHKHHCWRLFGPAATMGSDGCFDLNRNGQDVAHCGRTRYGYIPCAAANVKCGSIFCEGSGDSITGKKAVFTRPGKTIECLVVVDDERTRNLDMVPTGCRCGDNKVCSDYKCVDTSVYGLQGDCSGKCNNKGVCNHKKQCHCEPGWAPPHCNVQYADQPQDQTVLIAAVCSALAILLVLIAVAVGLRCCKKDRKENYPSKRKVHYTPGKLNPMFEEQASNGKLQISQPTFMETTATHACTPLSVANVPSRPAPQLKTLNIKDLPPLNSKQCLPSNVIPSPAMTSTKYSPSPVHPVESSPSSLVRSSLPPVPPVKPSPSLVRSSPPPVPLAKPSPSLVKSSPPPVPPVKPSPSLVRSSPPPVPLAKPSPSLVKSSPPPVPPVKPSPSLVRSSPPPVPFAKPSPSPVRPVKSGPWPVHPVNSSPSLVRSSPPPVPFAKPSPSPVRPVVSGPRPVLPVNSSPSLVRSSLPLVPPVKPSPSLVRSCLPPPVPPVKPSPSPSVR</sequence>
<feature type="compositionally biased region" description="Polar residues" evidence="8">
    <location>
        <begin position="702"/>
        <end position="718"/>
    </location>
</feature>
<dbReference type="GO" id="GO:0022407">
    <property type="term" value="P:regulation of cell-cell adhesion"/>
    <property type="evidence" value="ECO:0007669"/>
    <property type="project" value="TreeGrafter"/>
</dbReference>
<keyword evidence="4 9" id="KW-0472">Membrane</keyword>
<dbReference type="Pfam" id="PF08516">
    <property type="entry name" value="ADAM_CR"/>
    <property type="match status" value="1"/>
</dbReference>
<evidence type="ECO:0000256" key="7">
    <source>
        <dbReference type="PROSITE-ProRule" id="PRU00276"/>
    </source>
</evidence>
<protein>
    <recommendedName>
        <fullName evidence="15">Disintegrin and metalloproteinase domain-containing protein 8-like</fullName>
    </recommendedName>
</protein>
<evidence type="ECO:0000256" key="1">
    <source>
        <dbReference type="ARBA" id="ARBA00004167"/>
    </source>
</evidence>
<dbReference type="InterPro" id="IPR036436">
    <property type="entry name" value="Disintegrin_dom_sf"/>
</dbReference>
<dbReference type="CDD" id="cd04269">
    <property type="entry name" value="ZnMc_adamalysin_II_like"/>
    <property type="match status" value="1"/>
</dbReference>
<reference evidence="13" key="1">
    <citation type="submission" date="2022-07" db="EMBL/GenBank/DDBJ databases">
        <title>Chromosome-level genome of Muraenolepis orangiensis.</title>
        <authorList>
            <person name="Kim J."/>
        </authorList>
    </citation>
    <scope>NUCLEOTIDE SEQUENCE</scope>
    <source>
        <strain evidence="13">KU_S4_2022</strain>
        <tissue evidence="13">Muscle</tissue>
    </source>
</reference>
<accession>A0A9Q0IRV2</accession>
<dbReference type="OrthoDB" id="5951731at2759"/>
<dbReference type="InterPro" id="IPR000742">
    <property type="entry name" value="EGF"/>
</dbReference>
<evidence type="ECO:0000313" key="13">
    <source>
        <dbReference type="EMBL" id="KAJ3607948.1"/>
    </source>
</evidence>
<dbReference type="SUPFAM" id="SSF57552">
    <property type="entry name" value="Blood coagulation inhibitor (disintegrin)"/>
    <property type="match status" value="1"/>
</dbReference>